<evidence type="ECO:0008006" key="3">
    <source>
        <dbReference type="Google" id="ProtNLM"/>
    </source>
</evidence>
<evidence type="ECO:0000313" key="2">
    <source>
        <dbReference type="Proteomes" id="UP000271554"/>
    </source>
</evidence>
<dbReference type="Proteomes" id="UP000271554">
    <property type="component" value="Chromosome"/>
</dbReference>
<name>A0A387H6I0_9ACTN</name>
<keyword evidence="2" id="KW-1185">Reference proteome</keyword>
<dbReference type="KEGG" id="shun:DWB77_01519"/>
<sequence length="43" mass="4746">MVGELHEHIAREEDGLFPASLTALSGDEWDRSMAAWRAAHPQG</sequence>
<dbReference type="Gene3D" id="1.20.120.520">
    <property type="entry name" value="nmb1532 protein domain like"/>
    <property type="match status" value="1"/>
</dbReference>
<reference evidence="1 2" key="1">
    <citation type="submission" date="2018-10" db="EMBL/GenBank/DDBJ databases">
        <title>Relationship between Morphology and Antimicrobial Activity in Streptomyces.</title>
        <authorList>
            <person name="Kang H.J."/>
            <person name="Kim S.B."/>
        </authorList>
    </citation>
    <scope>NUCLEOTIDE SEQUENCE [LARGE SCALE GENOMIC DNA]</scope>
    <source>
        <strain evidence="1 2">BH38</strain>
    </source>
</reference>
<organism evidence="1 2">
    <name type="scientific">Streptomyces hundungensis</name>
    <dbReference type="NCBI Taxonomy" id="1077946"/>
    <lineage>
        <taxon>Bacteria</taxon>
        <taxon>Bacillati</taxon>
        <taxon>Actinomycetota</taxon>
        <taxon>Actinomycetes</taxon>
        <taxon>Kitasatosporales</taxon>
        <taxon>Streptomycetaceae</taxon>
        <taxon>Streptomyces</taxon>
    </lineage>
</organism>
<gene>
    <name evidence="1" type="ORF">DWB77_01519</name>
</gene>
<protein>
    <recommendedName>
        <fullName evidence="3">Hemerythrin-like domain-containing protein</fullName>
    </recommendedName>
</protein>
<dbReference type="AlphaFoldDB" id="A0A387H6I0"/>
<dbReference type="EMBL" id="CP032698">
    <property type="protein sequence ID" value="AYG79405.1"/>
    <property type="molecule type" value="Genomic_DNA"/>
</dbReference>
<evidence type="ECO:0000313" key="1">
    <source>
        <dbReference type="EMBL" id="AYG79405.1"/>
    </source>
</evidence>
<proteinExistence type="predicted"/>
<accession>A0A387H6I0</accession>